<name>A0ABU8YV86_9CYAN</name>
<dbReference type="GO" id="GO:0004519">
    <property type="term" value="F:endonuclease activity"/>
    <property type="evidence" value="ECO:0007669"/>
    <property type="project" value="UniProtKB-KW"/>
</dbReference>
<evidence type="ECO:0000313" key="4">
    <source>
        <dbReference type="Proteomes" id="UP001384579"/>
    </source>
</evidence>
<keyword evidence="3" id="KW-0255">Endonuclease</keyword>
<evidence type="ECO:0000259" key="1">
    <source>
        <dbReference type="Pfam" id="PF03235"/>
    </source>
</evidence>
<sequence length="693" mass="81329">MKADSWKISKVFSSGGEIHYVMPHFQRQYSWEKPEWEVLLKDAIAIYDEYDPDREPEHFIGSLVVINDGTRGTMTAFNLVDGQQRLTTLSLIFLVLRDMIKPTDQKLAKKINKFVVNSDEEGEEEIYFKLLPTNKYGDRQAYQAIILEGNYNQFTESGIPKAYNYFRHEIESKESELDIGKFFTVLQNCFQLVFIELDKNESPYHIFESLNAKGKPLTQADLVRNYIAMMLPTSQQENAFTKYWEKIEELLQEKRQVGKSGMGELTAFLRHYLAMETRNLCAESHIYARFRDYCKKLDDQEFVLEIANLLKFAEYYNKLLRPETEVNQDIQTALIRLNTFDLSTAYPFLLMLYDEYKSQNIDLEEFIESLTLLENYLVRRYICGKQTNYLNKMFPSIWKDVEAMKNEDEEITLPEALQKVLIAKQYPNDNDVRQSINSRQLYEKKNQKICLVIDTINRHLSKGTGGFTVLDQNPTIEHILPQTLSEDWKSDLGGEFQQIYRDYLHTLGNLTLVTSEWNAQLSNSSFLVKKQKLAEHALRINSDYFSQSINRWDEKAILERANFLSIKFIEIWPSFGENQAFPTPTSGKPKLIKICGDEIPLPKQTWRQVTIQCCEWVIKNRSDRFEKARNLLKPHFQENRPDKNSDGNEWQKLSNGYWVNLHKPAKDHRKFCRRFLEAVGISEDDWSIEYVSD</sequence>
<dbReference type="EMBL" id="JBBLXS010000569">
    <property type="protein sequence ID" value="MEK0188294.1"/>
    <property type="molecule type" value="Genomic_DNA"/>
</dbReference>
<feature type="domain" description="GmrSD restriction endonucleases N-terminal" evidence="1">
    <location>
        <begin position="9"/>
        <end position="227"/>
    </location>
</feature>
<organism evidence="3 4">
    <name type="scientific">Microcoleus anatoxicus PTRS2</name>
    <dbReference type="NCBI Taxonomy" id="2705321"/>
    <lineage>
        <taxon>Bacteria</taxon>
        <taxon>Bacillati</taxon>
        <taxon>Cyanobacteriota</taxon>
        <taxon>Cyanophyceae</taxon>
        <taxon>Oscillatoriophycideae</taxon>
        <taxon>Oscillatoriales</taxon>
        <taxon>Microcoleaceae</taxon>
        <taxon>Microcoleus</taxon>
        <taxon>Microcoleus anatoxicus</taxon>
    </lineage>
</organism>
<dbReference type="PANTHER" id="PTHR35149:SF2">
    <property type="entry name" value="DUF262 DOMAIN-CONTAINING PROTEIN"/>
    <property type="match status" value="1"/>
</dbReference>
<dbReference type="Proteomes" id="UP001384579">
    <property type="component" value="Unassembled WGS sequence"/>
</dbReference>
<keyword evidence="3" id="KW-0378">Hydrolase</keyword>
<protein>
    <submittedName>
        <fullName evidence="3">DUF262 domain-containing HNH endonuclease family protein</fullName>
    </submittedName>
</protein>
<keyword evidence="3" id="KW-0540">Nuclease</keyword>
<evidence type="ECO:0000313" key="3">
    <source>
        <dbReference type="EMBL" id="MEK0188294.1"/>
    </source>
</evidence>
<keyword evidence="4" id="KW-1185">Reference proteome</keyword>
<proteinExistence type="predicted"/>
<accession>A0ABU8YV86</accession>
<dbReference type="Pfam" id="PF03235">
    <property type="entry name" value="GmrSD_N"/>
    <property type="match status" value="1"/>
</dbReference>
<dbReference type="RefSeq" id="WP_340522143.1">
    <property type="nucleotide sequence ID" value="NZ_JBBLXS010000569.1"/>
</dbReference>
<gene>
    <name evidence="3" type="ORF">WMG39_26130</name>
</gene>
<dbReference type="InterPro" id="IPR004919">
    <property type="entry name" value="GmrSD_N"/>
</dbReference>
<dbReference type="PANTHER" id="PTHR35149">
    <property type="entry name" value="SLL5132 PROTEIN"/>
    <property type="match status" value="1"/>
</dbReference>
<evidence type="ECO:0000259" key="2">
    <source>
        <dbReference type="Pfam" id="PF07510"/>
    </source>
</evidence>
<feature type="domain" description="GmrSD restriction endonucleases C-terminal" evidence="2">
    <location>
        <begin position="426"/>
        <end position="564"/>
    </location>
</feature>
<dbReference type="Pfam" id="PF07510">
    <property type="entry name" value="GmrSD_C"/>
    <property type="match status" value="1"/>
</dbReference>
<dbReference type="InterPro" id="IPR011089">
    <property type="entry name" value="GmrSD_C"/>
</dbReference>
<reference evidence="3 4" key="1">
    <citation type="journal article" date="2020" name="Harmful Algae">
        <title>Molecular and morphological characterization of a novel dihydroanatoxin-a producing Microcoleus species (cyanobacteria) from the Russian River, California, USA.</title>
        <authorList>
            <person name="Conklin K.Y."/>
            <person name="Stancheva R."/>
            <person name="Otten T.G."/>
            <person name="Fadness R."/>
            <person name="Boyer G.L."/>
            <person name="Read B."/>
            <person name="Zhang X."/>
            <person name="Sheath R.G."/>
        </authorList>
    </citation>
    <scope>NUCLEOTIDE SEQUENCE [LARGE SCALE GENOMIC DNA]</scope>
    <source>
        <strain evidence="3 4">PTRS2</strain>
    </source>
</reference>
<comment type="caution">
    <text evidence="3">The sequence shown here is derived from an EMBL/GenBank/DDBJ whole genome shotgun (WGS) entry which is preliminary data.</text>
</comment>